<dbReference type="Proteomes" id="UP000054270">
    <property type="component" value="Unassembled WGS sequence"/>
</dbReference>
<evidence type="ECO:0000256" key="4">
    <source>
        <dbReference type="SAM" id="MobiDB-lite"/>
    </source>
</evidence>
<dbReference type="GO" id="GO:0085020">
    <property type="term" value="P:protein K6-linked ubiquitination"/>
    <property type="evidence" value="ECO:0007669"/>
    <property type="project" value="TreeGrafter"/>
</dbReference>
<dbReference type="AlphaFoldDB" id="A0A0D2LPW1"/>
<accession>A0A0D2LPW1</accession>
<dbReference type="OrthoDB" id="341259at2759"/>
<feature type="compositionally biased region" description="Low complexity" evidence="4">
    <location>
        <begin position="259"/>
        <end position="277"/>
    </location>
</feature>
<evidence type="ECO:0000313" key="5">
    <source>
        <dbReference type="EMBL" id="KJA30152.1"/>
    </source>
</evidence>
<dbReference type="STRING" id="945553.A0A0D2LPW1"/>
<feature type="compositionally biased region" description="Polar residues" evidence="4">
    <location>
        <begin position="315"/>
        <end position="331"/>
    </location>
</feature>
<feature type="compositionally biased region" description="Polar residues" evidence="4">
    <location>
        <begin position="360"/>
        <end position="387"/>
    </location>
</feature>
<keyword evidence="1" id="KW-0677">Repeat</keyword>
<dbReference type="PROSITE" id="PS50297">
    <property type="entry name" value="ANK_REP_REGION"/>
    <property type="match status" value="2"/>
</dbReference>
<feature type="compositionally biased region" description="Polar residues" evidence="4">
    <location>
        <begin position="411"/>
        <end position="444"/>
    </location>
</feature>
<dbReference type="SMART" id="SM00248">
    <property type="entry name" value="ANK"/>
    <property type="match status" value="3"/>
</dbReference>
<dbReference type="PANTHER" id="PTHR24171">
    <property type="entry name" value="ANKYRIN REPEAT DOMAIN-CONTAINING PROTEIN 39-RELATED"/>
    <property type="match status" value="1"/>
</dbReference>
<dbReference type="InterPro" id="IPR002110">
    <property type="entry name" value="Ankyrin_rpt"/>
</dbReference>
<evidence type="ECO:0000313" key="6">
    <source>
        <dbReference type="Proteomes" id="UP000054270"/>
    </source>
</evidence>
<feature type="compositionally biased region" description="Low complexity" evidence="4">
    <location>
        <begin position="454"/>
        <end position="471"/>
    </location>
</feature>
<keyword evidence="6" id="KW-1185">Reference proteome</keyword>
<feature type="repeat" description="ANK" evidence="3">
    <location>
        <begin position="124"/>
        <end position="156"/>
    </location>
</feature>
<reference evidence="6" key="1">
    <citation type="submission" date="2014-04" db="EMBL/GenBank/DDBJ databases">
        <title>Evolutionary Origins and Diversification of the Mycorrhizal Mutualists.</title>
        <authorList>
            <consortium name="DOE Joint Genome Institute"/>
            <consortium name="Mycorrhizal Genomics Consortium"/>
            <person name="Kohler A."/>
            <person name="Kuo A."/>
            <person name="Nagy L.G."/>
            <person name="Floudas D."/>
            <person name="Copeland A."/>
            <person name="Barry K.W."/>
            <person name="Cichocki N."/>
            <person name="Veneault-Fourrey C."/>
            <person name="LaButti K."/>
            <person name="Lindquist E.A."/>
            <person name="Lipzen A."/>
            <person name="Lundell T."/>
            <person name="Morin E."/>
            <person name="Murat C."/>
            <person name="Riley R."/>
            <person name="Ohm R."/>
            <person name="Sun H."/>
            <person name="Tunlid A."/>
            <person name="Henrissat B."/>
            <person name="Grigoriev I.V."/>
            <person name="Hibbett D.S."/>
            <person name="Martin F."/>
        </authorList>
    </citation>
    <scope>NUCLEOTIDE SEQUENCE [LARGE SCALE GENOMIC DNA]</scope>
    <source>
        <strain evidence="6">FD-334 SS-4</strain>
    </source>
</reference>
<dbReference type="PRINTS" id="PR01415">
    <property type="entry name" value="ANKYRIN"/>
</dbReference>
<protein>
    <submittedName>
        <fullName evidence="5">Uncharacterized protein</fullName>
    </submittedName>
</protein>
<feature type="region of interest" description="Disordered" evidence="4">
    <location>
        <begin position="229"/>
        <end position="343"/>
    </location>
</feature>
<feature type="compositionally biased region" description="Polar residues" evidence="4">
    <location>
        <begin position="482"/>
        <end position="492"/>
    </location>
</feature>
<evidence type="ECO:0000256" key="2">
    <source>
        <dbReference type="ARBA" id="ARBA00023043"/>
    </source>
</evidence>
<sequence length="547" mass="58994">MAEKDASARLRRAVKENNLFLVKRLIQRTDMRNPDTASKRYTSLAWVAVLGHEETFEYLLTAGHDDDELSKDYENNTILMLLADQKPAQSTSYIEGDDHSGAYLRMAQLYYERYNWVLDWSNIHGKTALHIAALKGNEELVRMLCDFGADFDLSDNKGNTPLHYASSWGHIPTVQLLIERGCQYSARNNEGFTASDYAYSFNTRDTLQETARAQFENNKKQRRNIFAQAAQAASRGIDRGGSSPISIAPPPPPKDRNISSRLRSGSGTSRTTATSDSGDQDPLIAGQLSSSPSQPSTASSSGFAAHSNAAHYNTHVPTNSTTYSSPGTSKGSLAAPPNPVTVVNRMRERDADAMEKYWNRNRSGSQGTASTDTKSTSGTHFTSSGPSANGDDITALMSGSITPRRLRPSASAAQLRTAQIPTSGTSGSITPQPETRLRSGTSPSRIRGAPSPLPLLARSSSTSKSLRSIASVDRLSFDESAESYTGPPSQYAQFPEPPAGGGDSVNATPTNGRRKAFHILAKPLQSFDSSASSSHRRGMSATSARGA</sequence>
<dbReference type="GO" id="GO:0004842">
    <property type="term" value="F:ubiquitin-protein transferase activity"/>
    <property type="evidence" value="ECO:0007669"/>
    <property type="project" value="TreeGrafter"/>
</dbReference>
<dbReference type="Pfam" id="PF12796">
    <property type="entry name" value="Ank_2"/>
    <property type="match status" value="1"/>
</dbReference>
<evidence type="ECO:0000256" key="1">
    <source>
        <dbReference type="ARBA" id="ARBA00022737"/>
    </source>
</evidence>
<keyword evidence="2 3" id="KW-0040">ANK repeat</keyword>
<feature type="repeat" description="ANK" evidence="3">
    <location>
        <begin position="157"/>
        <end position="189"/>
    </location>
</feature>
<evidence type="ECO:0000256" key="3">
    <source>
        <dbReference type="PROSITE-ProRule" id="PRU00023"/>
    </source>
</evidence>
<proteinExistence type="predicted"/>
<dbReference type="PANTHER" id="PTHR24171:SF8">
    <property type="entry name" value="BRCA1-ASSOCIATED RING DOMAIN PROTEIN 1"/>
    <property type="match status" value="1"/>
</dbReference>
<gene>
    <name evidence="5" type="ORF">HYPSUDRAFT_175394</name>
</gene>
<dbReference type="OMA" id="RMARLYY"/>
<organism evidence="5 6">
    <name type="scientific">Hypholoma sublateritium (strain FD-334 SS-4)</name>
    <dbReference type="NCBI Taxonomy" id="945553"/>
    <lineage>
        <taxon>Eukaryota</taxon>
        <taxon>Fungi</taxon>
        <taxon>Dikarya</taxon>
        <taxon>Basidiomycota</taxon>
        <taxon>Agaricomycotina</taxon>
        <taxon>Agaricomycetes</taxon>
        <taxon>Agaricomycetidae</taxon>
        <taxon>Agaricales</taxon>
        <taxon>Agaricineae</taxon>
        <taxon>Strophariaceae</taxon>
        <taxon>Hypholoma</taxon>
    </lineage>
</organism>
<dbReference type="Gene3D" id="1.25.40.20">
    <property type="entry name" value="Ankyrin repeat-containing domain"/>
    <property type="match status" value="2"/>
</dbReference>
<dbReference type="EMBL" id="KN817518">
    <property type="protein sequence ID" value="KJA30152.1"/>
    <property type="molecule type" value="Genomic_DNA"/>
</dbReference>
<feature type="region of interest" description="Disordered" evidence="4">
    <location>
        <begin position="357"/>
        <end position="547"/>
    </location>
</feature>
<dbReference type="SUPFAM" id="SSF48403">
    <property type="entry name" value="Ankyrin repeat"/>
    <property type="match status" value="1"/>
</dbReference>
<name>A0A0D2LPW1_HYPSF</name>
<feature type="compositionally biased region" description="Low complexity" evidence="4">
    <location>
        <begin position="289"/>
        <end position="301"/>
    </location>
</feature>
<dbReference type="InterPro" id="IPR036770">
    <property type="entry name" value="Ankyrin_rpt-contain_sf"/>
</dbReference>
<dbReference type="PROSITE" id="PS50088">
    <property type="entry name" value="ANK_REPEAT"/>
    <property type="match status" value="2"/>
</dbReference>